<evidence type="ECO:0000313" key="3">
    <source>
        <dbReference type="EMBL" id="CAD9723386.1"/>
    </source>
</evidence>
<protein>
    <submittedName>
        <fullName evidence="2">Uncharacterized protein</fullName>
    </submittedName>
</protein>
<feature type="region of interest" description="Disordered" evidence="1">
    <location>
        <begin position="1"/>
        <end position="133"/>
    </location>
</feature>
<dbReference type="EMBL" id="HBHN01001219">
    <property type="protein sequence ID" value="CAD9723386.1"/>
    <property type="molecule type" value="Transcribed_RNA"/>
</dbReference>
<organism evidence="2">
    <name type="scientific">Prorocentrum micans</name>
    <name type="common">Red tide dinoflagellate</name>
    <dbReference type="NCBI Taxonomy" id="2945"/>
    <lineage>
        <taxon>Eukaryota</taxon>
        <taxon>Sar</taxon>
        <taxon>Alveolata</taxon>
        <taxon>Dinophyceae</taxon>
        <taxon>Prorocentrales</taxon>
        <taxon>Prorocentraceae</taxon>
        <taxon>Prorocentrum</taxon>
    </lineage>
</organism>
<proteinExistence type="predicted"/>
<evidence type="ECO:0000313" key="2">
    <source>
        <dbReference type="EMBL" id="CAD9723385.1"/>
    </source>
</evidence>
<reference evidence="2" key="1">
    <citation type="submission" date="2021-01" db="EMBL/GenBank/DDBJ databases">
        <authorList>
            <person name="Corre E."/>
            <person name="Pelletier E."/>
            <person name="Niang G."/>
            <person name="Scheremetjew M."/>
            <person name="Finn R."/>
            <person name="Kale V."/>
            <person name="Holt S."/>
            <person name="Cochrane G."/>
            <person name="Meng A."/>
            <person name="Brown T."/>
            <person name="Cohen L."/>
        </authorList>
    </citation>
    <scope>NUCLEOTIDE SEQUENCE</scope>
    <source>
        <strain evidence="2">CCCM 845</strain>
    </source>
</reference>
<dbReference type="EMBL" id="HBHN01001218">
    <property type="protein sequence ID" value="CAD9723385.1"/>
    <property type="molecule type" value="Transcribed_RNA"/>
</dbReference>
<feature type="compositionally biased region" description="Basic and acidic residues" evidence="1">
    <location>
        <begin position="28"/>
        <end position="42"/>
    </location>
</feature>
<feature type="compositionally biased region" description="Polar residues" evidence="1">
    <location>
        <begin position="122"/>
        <end position="133"/>
    </location>
</feature>
<gene>
    <name evidence="2" type="ORF">PMIC02512_LOCUS384</name>
    <name evidence="3" type="ORF">PMIC02512_LOCUS385</name>
</gene>
<name>A0A7S2T9Y8_PROMC</name>
<accession>A0A7S2T9Y8</accession>
<evidence type="ECO:0000256" key="1">
    <source>
        <dbReference type="SAM" id="MobiDB-lite"/>
    </source>
</evidence>
<sequence>MVLTARARSAEADGGLPQEGQQEEEEGQDRQHVDNGREDHVLVRQACVRRLGQTDGSRGPCSSERAGLLRAGPRSSGGPRHESQLQRQQPSCEHGDNQQVARTGRSHRGRYAGAGKAHTGRIGNSLSQNGYGP</sequence>
<dbReference type="AlphaFoldDB" id="A0A7S2T9Y8"/>
<feature type="compositionally biased region" description="Polar residues" evidence="1">
    <location>
        <begin position="85"/>
        <end position="101"/>
    </location>
</feature>